<dbReference type="AlphaFoldDB" id="A0AA39W998"/>
<comment type="caution">
    <text evidence="1">The sequence shown here is derived from an EMBL/GenBank/DDBJ whole genome shotgun (WGS) entry which is preliminary data.</text>
</comment>
<keyword evidence="2" id="KW-1185">Reference proteome</keyword>
<reference evidence="1" key="1">
    <citation type="journal article" date="2022" name="Plant J.">
        <title>Strategies of tolerance reflected in two North American maple genomes.</title>
        <authorList>
            <person name="McEvoy S.L."/>
            <person name="Sezen U.U."/>
            <person name="Trouern-Trend A."/>
            <person name="McMahon S.M."/>
            <person name="Schaberg P.G."/>
            <person name="Yang J."/>
            <person name="Wegrzyn J.L."/>
            <person name="Swenson N.G."/>
        </authorList>
    </citation>
    <scope>NUCLEOTIDE SEQUENCE</scope>
    <source>
        <strain evidence="1">NS2018</strain>
    </source>
</reference>
<accession>A0AA39W998</accession>
<gene>
    <name evidence="1" type="ORF">LWI29_014223</name>
</gene>
<protein>
    <submittedName>
        <fullName evidence="1">Uncharacterized protein</fullName>
    </submittedName>
</protein>
<evidence type="ECO:0000313" key="2">
    <source>
        <dbReference type="Proteomes" id="UP001168877"/>
    </source>
</evidence>
<organism evidence="1 2">
    <name type="scientific">Acer saccharum</name>
    <name type="common">Sugar maple</name>
    <dbReference type="NCBI Taxonomy" id="4024"/>
    <lineage>
        <taxon>Eukaryota</taxon>
        <taxon>Viridiplantae</taxon>
        <taxon>Streptophyta</taxon>
        <taxon>Embryophyta</taxon>
        <taxon>Tracheophyta</taxon>
        <taxon>Spermatophyta</taxon>
        <taxon>Magnoliopsida</taxon>
        <taxon>eudicotyledons</taxon>
        <taxon>Gunneridae</taxon>
        <taxon>Pentapetalae</taxon>
        <taxon>rosids</taxon>
        <taxon>malvids</taxon>
        <taxon>Sapindales</taxon>
        <taxon>Sapindaceae</taxon>
        <taxon>Hippocastanoideae</taxon>
        <taxon>Acereae</taxon>
        <taxon>Acer</taxon>
    </lineage>
</organism>
<evidence type="ECO:0000313" key="1">
    <source>
        <dbReference type="EMBL" id="KAK0607391.1"/>
    </source>
</evidence>
<name>A0AA39W998_ACESA</name>
<proteinExistence type="predicted"/>
<reference evidence="1" key="2">
    <citation type="submission" date="2023-06" db="EMBL/GenBank/DDBJ databases">
        <authorList>
            <person name="Swenson N.G."/>
            <person name="Wegrzyn J.L."/>
            <person name="Mcevoy S.L."/>
        </authorList>
    </citation>
    <scope>NUCLEOTIDE SEQUENCE</scope>
    <source>
        <strain evidence="1">NS2018</strain>
        <tissue evidence="1">Leaf</tissue>
    </source>
</reference>
<sequence length="92" mass="10195">MSKEEAKDDGKRGVVTEIPITTKISDNGIDEVQQEVILEEPRSIAQESQGESQSHWSGTVGMMRLMKCILHSCRGESLTLSQSLISENSHHD</sequence>
<dbReference type="Proteomes" id="UP001168877">
    <property type="component" value="Unassembled WGS sequence"/>
</dbReference>
<dbReference type="EMBL" id="JAUESC010000001">
    <property type="protein sequence ID" value="KAK0607391.1"/>
    <property type="molecule type" value="Genomic_DNA"/>
</dbReference>